<name>A0A5D4TC36_9BACI</name>
<evidence type="ECO:0000313" key="2">
    <source>
        <dbReference type="Proteomes" id="UP000324517"/>
    </source>
</evidence>
<proteinExistence type="predicted"/>
<organism evidence="1 2">
    <name type="scientific">Sutcliffiella horikoshii</name>
    <dbReference type="NCBI Taxonomy" id="79883"/>
    <lineage>
        <taxon>Bacteria</taxon>
        <taxon>Bacillati</taxon>
        <taxon>Bacillota</taxon>
        <taxon>Bacilli</taxon>
        <taxon>Bacillales</taxon>
        <taxon>Bacillaceae</taxon>
        <taxon>Sutcliffiella</taxon>
    </lineage>
</organism>
<comment type="caution">
    <text evidence="1">The sequence shown here is derived from an EMBL/GenBank/DDBJ whole genome shotgun (WGS) entry which is preliminary data.</text>
</comment>
<accession>A0A5D4TC36</accession>
<dbReference type="RefSeq" id="WP_187442434.1">
    <property type="nucleotide sequence ID" value="NZ_VTET01000005.1"/>
</dbReference>
<gene>
    <name evidence="1" type="ORF">FZC75_11155</name>
</gene>
<sequence length="95" mass="11097">MKTWIPFVKVSPIPKTTNTMYAAAKNVTKDKPYFFIRHLHVLGDRHRDPFLSVHYAGRLIGETAAEEQWSYEIDLVEKLHCFLHRKNPGRKSTES</sequence>
<dbReference type="EMBL" id="VTET01000005">
    <property type="protein sequence ID" value="TYS71716.1"/>
    <property type="molecule type" value="Genomic_DNA"/>
</dbReference>
<evidence type="ECO:0000313" key="1">
    <source>
        <dbReference type="EMBL" id="TYS71716.1"/>
    </source>
</evidence>
<reference evidence="1 2" key="1">
    <citation type="submission" date="2019-08" db="EMBL/GenBank/DDBJ databases">
        <title>Bacillus genomes from the desert of Cuatro Cienegas, Coahuila.</title>
        <authorList>
            <person name="Olmedo-Alvarez G."/>
        </authorList>
    </citation>
    <scope>NUCLEOTIDE SEQUENCE [LARGE SCALE GENOMIC DNA]</scope>
    <source>
        <strain evidence="1 2">CH98b_3T</strain>
    </source>
</reference>
<dbReference type="AlphaFoldDB" id="A0A5D4TC36"/>
<dbReference type="Proteomes" id="UP000324517">
    <property type="component" value="Unassembled WGS sequence"/>
</dbReference>
<protein>
    <submittedName>
        <fullName evidence="1">Uncharacterized protein</fullName>
    </submittedName>
</protein>